<dbReference type="HAMAP" id="MF_00216">
    <property type="entry name" value="aIF_1A"/>
    <property type="match status" value="1"/>
</dbReference>
<dbReference type="AlphaFoldDB" id="A0A098EEN3"/>
<dbReference type="CDD" id="cd05793">
    <property type="entry name" value="S1_IF1A"/>
    <property type="match status" value="1"/>
</dbReference>
<dbReference type="NCBIfam" id="NF003085">
    <property type="entry name" value="PRK04012.1-5"/>
    <property type="match status" value="1"/>
</dbReference>
<keyword evidence="2" id="KW-0396">Initiation factor</keyword>
<organism evidence="2">
    <name type="scientific">groundwater metagenome</name>
    <dbReference type="NCBI Taxonomy" id="717931"/>
    <lineage>
        <taxon>unclassified sequences</taxon>
        <taxon>metagenomes</taxon>
        <taxon>ecological metagenomes</taxon>
    </lineage>
</organism>
<dbReference type="PANTHER" id="PTHR21668">
    <property type="entry name" value="EIF-1A"/>
    <property type="match status" value="1"/>
</dbReference>
<proteinExistence type="inferred from homology"/>
<dbReference type="InterPro" id="IPR012340">
    <property type="entry name" value="NA-bd_OB-fold"/>
</dbReference>
<sequence>MLKPTISMVSNSQRLSYYKISYHKYKMGKKEVVIVHKVRTPKMGEVAGEVLQVLGYTRMKVKCSDGKERLCRIPGRVRWRMRVHEGDFVLVEPWEIEKDTKGDVIWRYVPNDVEWLKARRYVK</sequence>
<dbReference type="NCBIfam" id="NF003084">
    <property type="entry name" value="PRK04012.1-3"/>
    <property type="match status" value="1"/>
</dbReference>
<accession>A0A098EEN3</accession>
<dbReference type="EMBL" id="CCXY01000450">
    <property type="protein sequence ID" value="CEG13981.1"/>
    <property type="molecule type" value="Genomic_DNA"/>
</dbReference>
<name>A0A098EEN3_9ZZZZ</name>
<evidence type="ECO:0000259" key="1">
    <source>
        <dbReference type="PROSITE" id="PS50832"/>
    </source>
</evidence>
<feature type="domain" description="S1-like" evidence="1">
    <location>
        <begin position="36"/>
        <end position="109"/>
    </location>
</feature>
<dbReference type="SMART" id="SM00652">
    <property type="entry name" value="eIF1a"/>
    <property type="match status" value="1"/>
</dbReference>
<dbReference type="Gene3D" id="2.40.50.140">
    <property type="entry name" value="Nucleic acid-binding proteins"/>
    <property type="match status" value="1"/>
</dbReference>
<dbReference type="InterPro" id="IPR001253">
    <property type="entry name" value="TIF_eIF-1A"/>
</dbReference>
<dbReference type="InterPro" id="IPR006196">
    <property type="entry name" value="RNA-binding_domain_S1_IF1"/>
</dbReference>
<keyword evidence="2" id="KW-0648">Protein biosynthesis</keyword>
<gene>
    <name evidence="2" type="ORF">MSIBF_A830002</name>
</gene>
<dbReference type="SUPFAM" id="SSF50249">
    <property type="entry name" value="Nucleic acid-binding proteins"/>
    <property type="match status" value="1"/>
</dbReference>
<reference evidence="2" key="1">
    <citation type="submission" date="2014-09" db="EMBL/GenBank/DDBJ databases">
        <authorList>
            <person name="Probst J Alexander"/>
        </authorList>
    </citation>
    <scope>NUCLEOTIDE SEQUENCE</scope>
</reference>
<dbReference type="GO" id="GO:0003743">
    <property type="term" value="F:translation initiation factor activity"/>
    <property type="evidence" value="ECO:0007669"/>
    <property type="project" value="UniProtKB-KW"/>
</dbReference>
<dbReference type="Pfam" id="PF01176">
    <property type="entry name" value="eIF-1a"/>
    <property type="match status" value="1"/>
</dbReference>
<dbReference type="PROSITE" id="PS50832">
    <property type="entry name" value="S1_IF1_TYPE"/>
    <property type="match status" value="1"/>
</dbReference>
<dbReference type="GO" id="GO:0003723">
    <property type="term" value="F:RNA binding"/>
    <property type="evidence" value="ECO:0007669"/>
    <property type="project" value="InterPro"/>
</dbReference>
<evidence type="ECO:0000313" key="2">
    <source>
        <dbReference type="EMBL" id="CEG13981.1"/>
    </source>
</evidence>
<protein>
    <submittedName>
        <fullName evidence="2">Translation initiation factor 1A (Modular protein)</fullName>
    </submittedName>
</protein>